<comment type="caution">
    <text evidence="3">The sequence shown here is derived from an EMBL/GenBank/DDBJ whole genome shotgun (WGS) entry which is preliminary data.</text>
</comment>
<feature type="region of interest" description="Disordered" evidence="1">
    <location>
        <begin position="638"/>
        <end position="756"/>
    </location>
</feature>
<dbReference type="Proteomes" id="UP000094526">
    <property type="component" value="Unassembled WGS sequence"/>
</dbReference>
<dbReference type="InterPro" id="IPR004274">
    <property type="entry name" value="FCP1_dom"/>
</dbReference>
<evidence type="ECO:0000256" key="1">
    <source>
        <dbReference type="SAM" id="MobiDB-lite"/>
    </source>
</evidence>
<evidence type="ECO:0000313" key="4">
    <source>
        <dbReference type="Proteomes" id="UP000094526"/>
    </source>
</evidence>
<feature type="compositionally biased region" description="Basic and acidic residues" evidence="1">
    <location>
        <begin position="293"/>
        <end position="303"/>
    </location>
</feature>
<accession>A0A1C1D221</accession>
<gene>
    <name evidence="3" type="ORF">CLCR_02786</name>
</gene>
<sequence>MGKKKSGTKAAPHARHGQQQVNPQTDATNQLPLNRDTGNFSLPHRSAQVQQGDYYDCYRYCQNRVDIYAAVDAWRSYRDGTNNLQTAADFQPFFQSRPTFFDSGQQHLPAWAPPGHNASLGAPQGQQIYAPAPLGQQAYPLAPQAMNPYIQPSAPVEHSHFKPYQPLRLVHSYARYPSYRVNKPHRVSNGTAERQVIQQARNNRQSQPRAQTQDPRRRPKARQLPEPTVQTPPETRSDRYPLRGRRPDRTVPISTGVADDFIEPIRTSGNSALPGVPAAQKTSRYPSQGPADDAPRPTGEYKRNAAPNPATRDRPQKLLVILDLNGTVLVRPNKSRPKNIIVRPGVPNLLDYLFRNHVVMVYTSTRPQNCAAMVEKFFRPDQRAALAAVWARDKLGLTQEQYYNKVQVYKRLEPVWQDETIQMKADPGKRWDQSNTVLVDDSQIKALAQPHNLLQIPEFLNNEPKTGLQAKLTWRLAEEAIVQSVQQKLEELTWQVDVSRLIQEWQTGKRQAPGVVDETVDQKALQNAGDRASSPTPDPSIGDRESSSQPQPQPQQLQTPRESPMPVFEKHLPQYKPVEVEMDDGVSCDDDGGTTLDDLQAQINRSLSLNQSLSIQNQNQRQLTAGAATDAGAVATIEGTQPSRRSELSAHGGDWADTVRETQEDPRVSGQSPGTSTVQAREQAGNTDGAQGKKASEGYCIQGSKGSTTRATGRNDKGEEKASPCQMTGNDNVEEGTATIDGKTAHEPLTPESLGD</sequence>
<protein>
    <recommendedName>
        <fullName evidence="2">FCP1 homology domain-containing protein</fullName>
    </recommendedName>
</protein>
<dbReference type="SUPFAM" id="SSF56784">
    <property type="entry name" value="HAD-like"/>
    <property type="match status" value="1"/>
</dbReference>
<dbReference type="Gene3D" id="3.40.50.1000">
    <property type="entry name" value="HAD superfamily/HAD-like"/>
    <property type="match status" value="1"/>
</dbReference>
<feature type="compositionally biased region" description="Basic and acidic residues" evidence="1">
    <location>
        <begin position="713"/>
        <end position="722"/>
    </location>
</feature>
<keyword evidence="4" id="KW-1185">Reference proteome</keyword>
<dbReference type="eggNOG" id="KOG1605">
    <property type="taxonomic scope" value="Eukaryota"/>
</dbReference>
<evidence type="ECO:0000313" key="3">
    <source>
        <dbReference type="EMBL" id="OCT54740.1"/>
    </source>
</evidence>
<dbReference type="PANTHER" id="PTHR12210">
    <property type="entry name" value="DULLARD PROTEIN PHOSPHATASE"/>
    <property type="match status" value="1"/>
</dbReference>
<feature type="compositionally biased region" description="Polar residues" evidence="1">
    <location>
        <begin position="669"/>
        <end position="689"/>
    </location>
</feature>
<dbReference type="VEuPathDB" id="FungiDB:G647_04837"/>
<dbReference type="OrthoDB" id="1711508at2759"/>
<dbReference type="InterPro" id="IPR050365">
    <property type="entry name" value="TIM50"/>
</dbReference>
<feature type="compositionally biased region" description="Basic and acidic residues" evidence="1">
    <location>
        <begin position="235"/>
        <end position="249"/>
    </location>
</feature>
<dbReference type="InterPro" id="IPR036412">
    <property type="entry name" value="HAD-like_sf"/>
</dbReference>
<feature type="compositionally biased region" description="Polar residues" evidence="1">
    <location>
        <begin position="17"/>
        <end position="40"/>
    </location>
</feature>
<reference evidence="4" key="1">
    <citation type="submission" date="2015-07" db="EMBL/GenBank/DDBJ databases">
        <authorList>
            <person name="Teixeira M.M."/>
            <person name="Souza R.C."/>
            <person name="Almeida L.G."/>
            <person name="Vicente V.A."/>
            <person name="de Hoog S."/>
            <person name="Bocca A.L."/>
            <person name="de Almeida S.R."/>
            <person name="Vasconcelos A.T."/>
            <person name="Felipe M.S."/>
        </authorList>
    </citation>
    <scope>NUCLEOTIDE SEQUENCE [LARGE SCALE GENOMIC DNA]</scope>
    <source>
        <strain evidence="4">KSF</strain>
    </source>
</reference>
<feature type="region of interest" description="Disordered" evidence="1">
    <location>
        <begin position="1"/>
        <end position="43"/>
    </location>
</feature>
<proteinExistence type="predicted"/>
<dbReference type="VEuPathDB" id="FungiDB:CLCR_02786"/>
<dbReference type="EMBL" id="LGRB01000003">
    <property type="protein sequence ID" value="OCT54740.1"/>
    <property type="molecule type" value="Genomic_DNA"/>
</dbReference>
<dbReference type="Pfam" id="PF03031">
    <property type="entry name" value="NIF"/>
    <property type="match status" value="1"/>
</dbReference>
<name>A0A1C1D221_9EURO</name>
<feature type="compositionally biased region" description="Low complexity" evidence="1">
    <location>
        <begin position="547"/>
        <end position="556"/>
    </location>
</feature>
<dbReference type="InterPro" id="IPR023214">
    <property type="entry name" value="HAD_sf"/>
</dbReference>
<feature type="region of interest" description="Disordered" evidence="1">
    <location>
        <begin position="199"/>
        <end position="314"/>
    </location>
</feature>
<dbReference type="AlphaFoldDB" id="A0A1C1D221"/>
<dbReference type="SMART" id="SM00577">
    <property type="entry name" value="CPDc"/>
    <property type="match status" value="1"/>
</dbReference>
<dbReference type="STRING" id="86049.A0A1C1D221"/>
<evidence type="ECO:0000259" key="2">
    <source>
        <dbReference type="PROSITE" id="PS50969"/>
    </source>
</evidence>
<dbReference type="PROSITE" id="PS50969">
    <property type="entry name" value="FCP1"/>
    <property type="match status" value="1"/>
</dbReference>
<feature type="compositionally biased region" description="Polar residues" evidence="1">
    <location>
        <begin position="199"/>
        <end position="213"/>
    </location>
</feature>
<feature type="region of interest" description="Disordered" evidence="1">
    <location>
        <begin position="524"/>
        <end position="567"/>
    </location>
</feature>
<feature type="compositionally biased region" description="Basic and acidic residues" evidence="1">
    <location>
        <begin position="657"/>
        <end position="667"/>
    </location>
</feature>
<organism evidence="3 4">
    <name type="scientific">Cladophialophora carrionii</name>
    <dbReference type="NCBI Taxonomy" id="86049"/>
    <lineage>
        <taxon>Eukaryota</taxon>
        <taxon>Fungi</taxon>
        <taxon>Dikarya</taxon>
        <taxon>Ascomycota</taxon>
        <taxon>Pezizomycotina</taxon>
        <taxon>Eurotiomycetes</taxon>
        <taxon>Chaetothyriomycetidae</taxon>
        <taxon>Chaetothyriales</taxon>
        <taxon>Herpotrichiellaceae</taxon>
        <taxon>Cladophialophora</taxon>
    </lineage>
</organism>
<feature type="domain" description="FCP1 homology" evidence="2">
    <location>
        <begin position="313"/>
        <end position="479"/>
    </location>
</feature>
<feature type="compositionally biased region" description="Basic residues" evidence="1">
    <location>
        <begin position="1"/>
        <end position="16"/>
    </location>
</feature>